<dbReference type="Pfam" id="PF08534">
    <property type="entry name" value="Redoxin"/>
    <property type="match status" value="1"/>
</dbReference>
<keyword evidence="1" id="KW-0575">Peroxidase</keyword>
<gene>
    <name evidence="7" type="ORF">BJ960_001931</name>
</gene>
<dbReference type="GO" id="GO:0008379">
    <property type="term" value="F:thioredoxin peroxidase activity"/>
    <property type="evidence" value="ECO:0007669"/>
    <property type="project" value="TreeGrafter"/>
</dbReference>
<name>A0A852R8C6_9MICO</name>
<evidence type="ECO:0000256" key="3">
    <source>
        <dbReference type="ARBA" id="ARBA00023002"/>
    </source>
</evidence>
<evidence type="ECO:0000256" key="2">
    <source>
        <dbReference type="ARBA" id="ARBA00022862"/>
    </source>
</evidence>
<dbReference type="SUPFAM" id="SSF52833">
    <property type="entry name" value="Thioredoxin-like"/>
    <property type="match status" value="1"/>
</dbReference>
<proteinExistence type="predicted"/>
<dbReference type="GO" id="GO:0034599">
    <property type="term" value="P:cellular response to oxidative stress"/>
    <property type="evidence" value="ECO:0007669"/>
    <property type="project" value="TreeGrafter"/>
</dbReference>
<accession>A0A852R8C6</accession>
<reference evidence="7 8" key="1">
    <citation type="submission" date="2020-07" db="EMBL/GenBank/DDBJ databases">
        <title>Sequencing the genomes of 1000 actinobacteria strains.</title>
        <authorList>
            <person name="Klenk H.-P."/>
        </authorList>
    </citation>
    <scope>NUCLEOTIDE SEQUENCE [LARGE SCALE GENOMIC DNA]</scope>
    <source>
        <strain evidence="7 8">DSM 17380</strain>
    </source>
</reference>
<protein>
    <submittedName>
        <fullName evidence="7">Peroxiredoxin</fullName>
    </submittedName>
</protein>
<evidence type="ECO:0000259" key="6">
    <source>
        <dbReference type="PROSITE" id="PS51352"/>
    </source>
</evidence>
<dbReference type="Proteomes" id="UP000586095">
    <property type="component" value="Unassembled WGS sequence"/>
</dbReference>
<dbReference type="InterPro" id="IPR036249">
    <property type="entry name" value="Thioredoxin-like_sf"/>
</dbReference>
<evidence type="ECO:0000256" key="1">
    <source>
        <dbReference type="ARBA" id="ARBA00022559"/>
    </source>
</evidence>
<evidence type="ECO:0000313" key="8">
    <source>
        <dbReference type="Proteomes" id="UP000586095"/>
    </source>
</evidence>
<feature type="domain" description="Thioredoxin" evidence="6">
    <location>
        <begin position="1"/>
        <end position="164"/>
    </location>
</feature>
<keyword evidence="3" id="KW-0560">Oxidoreductase</keyword>
<dbReference type="InterPro" id="IPR013740">
    <property type="entry name" value="Redoxin"/>
</dbReference>
<evidence type="ECO:0000256" key="5">
    <source>
        <dbReference type="ARBA" id="ARBA00023284"/>
    </source>
</evidence>
<dbReference type="CDD" id="cd03017">
    <property type="entry name" value="PRX_BCP"/>
    <property type="match status" value="1"/>
</dbReference>
<keyword evidence="4" id="KW-1015">Disulfide bond</keyword>
<dbReference type="InterPro" id="IPR013766">
    <property type="entry name" value="Thioredoxin_domain"/>
</dbReference>
<dbReference type="PANTHER" id="PTHR42801">
    <property type="entry name" value="THIOREDOXIN-DEPENDENT PEROXIDE REDUCTASE"/>
    <property type="match status" value="1"/>
</dbReference>
<dbReference type="GO" id="GO:0045454">
    <property type="term" value="P:cell redox homeostasis"/>
    <property type="evidence" value="ECO:0007669"/>
    <property type="project" value="TreeGrafter"/>
</dbReference>
<organism evidence="7 8">
    <name type="scientific">Leucobacter aridicollis</name>
    <dbReference type="NCBI Taxonomy" id="283878"/>
    <lineage>
        <taxon>Bacteria</taxon>
        <taxon>Bacillati</taxon>
        <taxon>Actinomycetota</taxon>
        <taxon>Actinomycetes</taxon>
        <taxon>Micrococcales</taxon>
        <taxon>Microbacteriaceae</taxon>
        <taxon>Leucobacter</taxon>
    </lineage>
</organism>
<dbReference type="Gene3D" id="3.40.30.10">
    <property type="entry name" value="Glutaredoxin"/>
    <property type="match status" value="1"/>
</dbReference>
<dbReference type="RefSeq" id="WP_202229142.1">
    <property type="nucleotide sequence ID" value="NZ_BAAALZ010000001.1"/>
</dbReference>
<evidence type="ECO:0000313" key="7">
    <source>
        <dbReference type="EMBL" id="NYD27128.1"/>
    </source>
</evidence>
<dbReference type="PROSITE" id="PS51352">
    <property type="entry name" value="THIOREDOXIN_2"/>
    <property type="match status" value="1"/>
</dbReference>
<dbReference type="PANTHER" id="PTHR42801:SF21">
    <property type="entry name" value="BCPB PROTEIN"/>
    <property type="match status" value="1"/>
</dbReference>
<evidence type="ECO:0000256" key="4">
    <source>
        <dbReference type="ARBA" id="ARBA00023157"/>
    </source>
</evidence>
<sequence>MRDMTRVPRGPLRSTLGGTVDLSELPGRSVLFVYPRTSPPDGPPAGWEMIPGARGCTLESCSFRDLAAEFTALDTAVLGLSTQAPHYQAEAAKRLHLPYPLLSDETLSLAAPLGLETFTFEGAPLYRRATLVLEAGTVVHRFDEIADPGGHPAEVLAWLTRADS</sequence>
<dbReference type="AlphaFoldDB" id="A0A852R8C6"/>
<dbReference type="InterPro" id="IPR050924">
    <property type="entry name" value="Peroxiredoxin_BCP/PrxQ"/>
</dbReference>
<comment type="caution">
    <text evidence="7">The sequence shown here is derived from an EMBL/GenBank/DDBJ whole genome shotgun (WGS) entry which is preliminary data.</text>
</comment>
<keyword evidence="2" id="KW-0049">Antioxidant</keyword>
<dbReference type="EMBL" id="JACCBD010000001">
    <property type="protein sequence ID" value="NYD27128.1"/>
    <property type="molecule type" value="Genomic_DNA"/>
</dbReference>
<keyword evidence="8" id="KW-1185">Reference proteome</keyword>
<dbReference type="GO" id="GO:0005737">
    <property type="term" value="C:cytoplasm"/>
    <property type="evidence" value="ECO:0007669"/>
    <property type="project" value="TreeGrafter"/>
</dbReference>
<keyword evidence="5" id="KW-0676">Redox-active center</keyword>